<evidence type="ECO:0000259" key="6">
    <source>
        <dbReference type="PROSITE" id="PS50043"/>
    </source>
</evidence>
<protein>
    <submittedName>
        <fullName evidence="7">Helix-turn-helix transcriptional regulator</fullName>
    </submittedName>
</protein>
<dbReference type="PRINTS" id="PR00038">
    <property type="entry name" value="HTHLUXR"/>
</dbReference>
<keyword evidence="3" id="KW-0804">Transcription</keyword>
<feature type="transmembrane region" description="Helical" evidence="5">
    <location>
        <begin position="119"/>
        <end position="137"/>
    </location>
</feature>
<evidence type="ECO:0000313" key="7">
    <source>
        <dbReference type="EMBL" id="MCI2242525.1"/>
    </source>
</evidence>
<dbReference type="PANTHER" id="PTHR44688:SF16">
    <property type="entry name" value="DNA-BINDING TRANSCRIPTIONAL ACTIVATOR DEVR_DOSR"/>
    <property type="match status" value="1"/>
</dbReference>
<dbReference type="SMART" id="SM00421">
    <property type="entry name" value="HTH_LUXR"/>
    <property type="match status" value="1"/>
</dbReference>
<feature type="transmembrane region" description="Helical" evidence="5">
    <location>
        <begin position="65"/>
        <end position="86"/>
    </location>
</feature>
<feature type="transmembrane region" description="Helical" evidence="5">
    <location>
        <begin position="315"/>
        <end position="337"/>
    </location>
</feature>
<evidence type="ECO:0000256" key="5">
    <source>
        <dbReference type="SAM" id="Phobius"/>
    </source>
</evidence>
<proteinExistence type="predicted"/>
<evidence type="ECO:0000313" key="8">
    <source>
        <dbReference type="Proteomes" id="UP001430755"/>
    </source>
</evidence>
<gene>
    <name evidence="7" type="ORF">LPT13_09185</name>
</gene>
<feature type="compositionally biased region" description="Low complexity" evidence="4">
    <location>
        <begin position="413"/>
        <end position="432"/>
    </location>
</feature>
<dbReference type="PANTHER" id="PTHR44688">
    <property type="entry name" value="DNA-BINDING TRANSCRIPTIONAL ACTIVATOR DEVR_DOSR"/>
    <property type="match status" value="1"/>
</dbReference>
<keyword evidence="5" id="KW-1133">Transmembrane helix</keyword>
<dbReference type="CDD" id="cd06170">
    <property type="entry name" value="LuxR_C_like"/>
    <property type="match status" value="1"/>
</dbReference>
<dbReference type="InterPro" id="IPR036388">
    <property type="entry name" value="WH-like_DNA-bd_sf"/>
</dbReference>
<keyword evidence="5" id="KW-0472">Membrane</keyword>
<evidence type="ECO:0000256" key="4">
    <source>
        <dbReference type="SAM" id="MobiDB-lite"/>
    </source>
</evidence>
<dbReference type="Pfam" id="PF00196">
    <property type="entry name" value="GerE"/>
    <property type="match status" value="1"/>
</dbReference>
<reference evidence="7" key="1">
    <citation type="submission" date="2021-11" db="EMBL/GenBank/DDBJ databases">
        <title>A Novel Adlercreutzia Species, isolated from a Allomyrina dichotoma larva feces.</title>
        <authorList>
            <person name="Suh M.K."/>
        </authorList>
    </citation>
    <scope>NUCLEOTIDE SEQUENCE</scope>
    <source>
        <strain evidence="7">JBNU-10</strain>
    </source>
</reference>
<feature type="transmembrane region" description="Helical" evidence="5">
    <location>
        <begin position="349"/>
        <end position="369"/>
    </location>
</feature>
<dbReference type="EMBL" id="JAJMLW010000003">
    <property type="protein sequence ID" value="MCI2242525.1"/>
    <property type="molecule type" value="Genomic_DNA"/>
</dbReference>
<name>A0ABS9WID2_9ACTN</name>
<feature type="transmembrane region" description="Helical" evidence="5">
    <location>
        <begin position="256"/>
        <end position="277"/>
    </location>
</feature>
<dbReference type="Gene3D" id="1.10.10.10">
    <property type="entry name" value="Winged helix-like DNA-binding domain superfamily/Winged helix DNA-binding domain"/>
    <property type="match status" value="1"/>
</dbReference>
<dbReference type="InterPro" id="IPR016032">
    <property type="entry name" value="Sig_transdc_resp-reg_C-effctor"/>
</dbReference>
<dbReference type="RefSeq" id="WP_242165877.1">
    <property type="nucleotide sequence ID" value="NZ_JAJMLW010000003.1"/>
</dbReference>
<organism evidence="7 8">
    <name type="scientific">Adlercreutzia faecimuris</name>
    <dbReference type="NCBI Taxonomy" id="2897341"/>
    <lineage>
        <taxon>Bacteria</taxon>
        <taxon>Bacillati</taxon>
        <taxon>Actinomycetota</taxon>
        <taxon>Coriobacteriia</taxon>
        <taxon>Eggerthellales</taxon>
        <taxon>Eggerthellaceae</taxon>
        <taxon>Adlercreutzia</taxon>
    </lineage>
</organism>
<feature type="transmembrane region" description="Helical" evidence="5">
    <location>
        <begin position="289"/>
        <end position="309"/>
    </location>
</feature>
<sequence>MGEPAGSAVEPRAGLEARTVPVREDGARSSALLLLGLASALFAVCATLGTAPLRVVGVAGVSDRFLVDVLLMAFALLWLVGLRALARYLSTAAGMRALAGVAFAGTVLCPLLLETDAWLVGVPLVAAGAVALVFLWWSHACTLGRPRLGLILAGAVSLAAALLVAAGLLPADSPRVDYLRDLAALASCLLLLAARNDLRDRLLRVSIAESRARRRDRRHSRLGELNYLSVGIILGADGGLWLLLGDAGALPADVSPVLVFGAALLVAGALVAASALVPAFDAEQLSKDYLSASLAVGYLLVPLLDGAALLVACGYLVALALVQVLIIFLAGAELVRFEELSPLYSFSEAAYLAGGVFVGALAMPLIGALAPAPPLPAACGAVLLYAIVIQVQLNKVSFPEEWVSEEPADAGVGAAEPAVGEGPSAAPDPGSADDADARLIPAGSYLRRRLDDIGAHYGLSPRQCEILDLLARGRDTQYVMDRFTISRATAKTHVYNIYRKLDIHSRQDLYDLIEKDDFTTL</sequence>
<keyword evidence="2" id="KW-0238">DNA-binding</keyword>
<feature type="domain" description="HTH luxR-type" evidence="6">
    <location>
        <begin position="452"/>
        <end position="517"/>
    </location>
</feature>
<keyword evidence="5" id="KW-0812">Transmembrane</keyword>
<evidence type="ECO:0000256" key="3">
    <source>
        <dbReference type="ARBA" id="ARBA00023163"/>
    </source>
</evidence>
<feature type="region of interest" description="Disordered" evidence="4">
    <location>
        <begin position="413"/>
        <end position="434"/>
    </location>
</feature>
<feature type="transmembrane region" description="Helical" evidence="5">
    <location>
        <begin position="225"/>
        <end position="244"/>
    </location>
</feature>
<feature type="transmembrane region" description="Helical" evidence="5">
    <location>
        <begin position="93"/>
        <end position="113"/>
    </location>
</feature>
<dbReference type="SUPFAM" id="SSF46894">
    <property type="entry name" value="C-terminal effector domain of the bipartite response regulators"/>
    <property type="match status" value="1"/>
</dbReference>
<keyword evidence="8" id="KW-1185">Reference proteome</keyword>
<comment type="caution">
    <text evidence="7">The sequence shown here is derived from an EMBL/GenBank/DDBJ whole genome shotgun (WGS) entry which is preliminary data.</text>
</comment>
<dbReference type="InterPro" id="IPR000792">
    <property type="entry name" value="Tscrpt_reg_LuxR_C"/>
</dbReference>
<accession>A0ABS9WID2</accession>
<dbReference type="PROSITE" id="PS50043">
    <property type="entry name" value="HTH_LUXR_2"/>
    <property type="match status" value="1"/>
</dbReference>
<feature type="transmembrane region" description="Helical" evidence="5">
    <location>
        <begin position="31"/>
        <end position="53"/>
    </location>
</feature>
<feature type="transmembrane region" description="Helical" evidence="5">
    <location>
        <begin position="149"/>
        <end position="171"/>
    </location>
</feature>
<keyword evidence="1" id="KW-0805">Transcription regulation</keyword>
<evidence type="ECO:0000256" key="2">
    <source>
        <dbReference type="ARBA" id="ARBA00023125"/>
    </source>
</evidence>
<dbReference type="Proteomes" id="UP001430755">
    <property type="component" value="Unassembled WGS sequence"/>
</dbReference>
<evidence type="ECO:0000256" key="1">
    <source>
        <dbReference type="ARBA" id="ARBA00023015"/>
    </source>
</evidence>